<dbReference type="PANTHER" id="PTHR34981">
    <property type="entry name" value="CELL DIVISION PROTEIN ZAPA"/>
    <property type="match status" value="1"/>
</dbReference>
<evidence type="ECO:0000256" key="3">
    <source>
        <dbReference type="ARBA" id="ARBA00022490"/>
    </source>
</evidence>
<dbReference type="OrthoDB" id="5397486at2"/>
<dbReference type="Pfam" id="PF05164">
    <property type="entry name" value="ZapA"/>
    <property type="match status" value="1"/>
</dbReference>
<dbReference type="STRING" id="57664.SAMN05661003_1256"/>
<keyword evidence="11" id="KW-1185">Reference proteome</keyword>
<protein>
    <recommendedName>
        <fullName evidence="2">Cell division protein ZapA</fullName>
    </recommendedName>
    <alternativeName>
        <fullName evidence="9">Z ring-associated protein ZapA</fullName>
    </alternativeName>
</protein>
<accession>A0A1G7EYX6</accession>
<keyword evidence="5" id="KW-0717">Septation</keyword>
<dbReference type="InterPro" id="IPR007838">
    <property type="entry name" value="Cell_div_ZapA-like"/>
</dbReference>
<evidence type="ECO:0000313" key="11">
    <source>
        <dbReference type="Proteomes" id="UP000243205"/>
    </source>
</evidence>
<dbReference type="Proteomes" id="UP000243205">
    <property type="component" value="Unassembled WGS sequence"/>
</dbReference>
<dbReference type="GO" id="GO:0000921">
    <property type="term" value="P:septin ring assembly"/>
    <property type="evidence" value="ECO:0007669"/>
    <property type="project" value="TreeGrafter"/>
</dbReference>
<dbReference type="SUPFAM" id="SSF102829">
    <property type="entry name" value="Cell division protein ZapA-like"/>
    <property type="match status" value="1"/>
</dbReference>
<comment type="subcellular location">
    <subcellularLocation>
        <location evidence="1">Cytoplasm</location>
    </subcellularLocation>
</comment>
<evidence type="ECO:0000256" key="5">
    <source>
        <dbReference type="ARBA" id="ARBA00023210"/>
    </source>
</evidence>
<comment type="subunit">
    <text evidence="8">Homodimer. Interacts with FtsZ.</text>
</comment>
<keyword evidence="4 10" id="KW-0132">Cell division</keyword>
<dbReference type="InterPro" id="IPR036192">
    <property type="entry name" value="Cell_div_ZapA-like_sf"/>
</dbReference>
<dbReference type="AlphaFoldDB" id="A0A1G7EYX6"/>
<dbReference type="RefSeq" id="WP_092080670.1">
    <property type="nucleotide sequence ID" value="NZ_CALFZY010000028.1"/>
</dbReference>
<dbReference type="GO" id="GO:0005829">
    <property type="term" value="C:cytosol"/>
    <property type="evidence" value="ECO:0007669"/>
    <property type="project" value="TreeGrafter"/>
</dbReference>
<dbReference type="GO" id="GO:0043093">
    <property type="term" value="P:FtsZ-dependent cytokinesis"/>
    <property type="evidence" value="ECO:0007669"/>
    <property type="project" value="TreeGrafter"/>
</dbReference>
<organism evidence="10 11">
    <name type="scientific">Desulfuromonas thiophila</name>
    <dbReference type="NCBI Taxonomy" id="57664"/>
    <lineage>
        <taxon>Bacteria</taxon>
        <taxon>Pseudomonadati</taxon>
        <taxon>Thermodesulfobacteriota</taxon>
        <taxon>Desulfuromonadia</taxon>
        <taxon>Desulfuromonadales</taxon>
        <taxon>Desulfuromonadaceae</taxon>
        <taxon>Desulfuromonas</taxon>
    </lineage>
</organism>
<reference evidence="11" key="1">
    <citation type="submission" date="2016-10" db="EMBL/GenBank/DDBJ databases">
        <authorList>
            <person name="Varghese N."/>
            <person name="Submissions S."/>
        </authorList>
    </citation>
    <scope>NUCLEOTIDE SEQUENCE [LARGE SCALE GENOMIC DNA]</scope>
    <source>
        <strain evidence="11">DSM 8987</strain>
    </source>
</reference>
<keyword evidence="6" id="KW-0131">Cell cycle</keyword>
<evidence type="ECO:0000256" key="2">
    <source>
        <dbReference type="ARBA" id="ARBA00015195"/>
    </source>
</evidence>
<evidence type="ECO:0000313" key="10">
    <source>
        <dbReference type="EMBL" id="SDE68859.1"/>
    </source>
</evidence>
<gene>
    <name evidence="10" type="ORF">SAMN05661003_1256</name>
</gene>
<dbReference type="Gene3D" id="6.10.250.790">
    <property type="match status" value="1"/>
</dbReference>
<name>A0A1G7EYX6_9BACT</name>
<dbReference type="EMBL" id="FNAQ01000025">
    <property type="protein sequence ID" value="SDE68859.1"/>
    <property type="molecule type" value="Genomic_DNA"/>
</dbReference>
<evidence type="ECO:0000256" key="1">
    <source>
        <dbReference type="ARBA" id="ARBA00004496"/>
    </source>
</evidence>
<dbReference type="GO" id="GO:0032153">
    <property type="term" value="C:cell division site"/>
    <property type="evidence" value="ECO:0007669"/>
    <property type="project" value="TreeGrafter"/>
</dbReference>
<dbReference type="InterPro" id="IPR053712">
    <property type="entry name" value="Bac_CellDiv_Activator"/>
</dbReference>
<sequence>MKHRVEVEIRGQRYSIRSSRCDDDIRRVAQFVDQRVAEVLQAGATVDSLQATVLAFMNVAGQYLDLQQQNQMAEDLQQRLDLLERKLSAALA</sequence>
<evidence type="ECO:0000256" key="4">
    <source>
        <dbReference type="ARBA" id="ARBA00022618"/>
    </source>
</evidence>
<evidence type="ECO:0000256" key="8">
    <source>
        <dbReference type="ARBA" id="ARBA00026068"/>
    </source>
</evidence>
<evidence type="ECO:0000256" key="7">
    <source>
        <dbReference type="ARBA" id="ARBA00024910"/>
    </source>
</evidence>
<keyword evidence="3" id="KW-0963">Cytoplasm</keyword>
<dbReference type="GO" id="GO:0030428">
    <property type="term" value="C:cell septum"/>
    <property type="evidence" value="ECO:0007669"/>
    <property type="project" value="TreeGrafter"/>
</dbReference>
<proteinExistence type="predicted"/>
<evidence type="ECO:0000256" key="9">
    <source>
        <dbReference type="ARBA" id="ARBA00033158"/>
    </source>
</evidence>
<evidence type="ECO:0000256" key="6">
    <source>
        <dbReference type="ARBA" id="ARBA00023306"/>
    </source>
</evidence>
<comment type="function">
    <text evidence="7">Activator of cell division through the inhibition of FtsZ GTPase activity, therefore promoting FtsZ assembly into bundles of protofilaments necessary for the formation of the division Z ring. It is recruited early at mid-cell but it is not essential for cell division.</text>
</comment>
<dbReference type="GO" id="GO:0000917">
    <property type="term" value="P:division septum assembly"/>
    <property type="evidence" value="ECO:0007669"/>
    <property type="project" value="UniProtKB-KW"/>
</dbReference>
<dbReference type="PANTHER" id="PTHR34981:SF1">
    <property type="entry name" value="CELL DIVISION PROTEIN ZAPA"/>
    <property type="match status" value="1"/>
</dbReference>